<dbReference type="PANTHER" id="PTHR43877:SF2">
    <property type="entry name" value="AMINOALKYLPHOSPHONATE N-ACETYLTRANSFERASE-RELATED"/>
    <property type="match status" value="1"/>
</dbReference>
<dbReference type="InterPro" id="IPR050832">
    <property type="entry name" value="Bact_Acetyltransf"/>
</dbReference>
<reference evidence="4" key="1">
    <citation type="journal article" date="2021" name="PeerJ">
        <title>Extensive microbial diversity within the chicken gut microbiome revealed by metagenomics and culture.</title>
        <authorList>
            <person name="Gilroy R."/>
            <person name="Ravi A."/>
            <person name="Getino M."/>
            <person name="Pursley I."/>
            <person name="Horton D.L."/>
            <person name="Alikhan N.F."/>
            <person name="Baker D."/>
            <person name="Gharbi K."/>
            <person name="Hall N."/>
            <person name="Watson M."/>
            <person name="Adriaenssens E.M."/>
            <person name="Foster-Nyarko E."/>
            <person name="Jarju S."/>
            <person name="Secka A."/>
            <person name="Antonio M."/>
            <person name="Oren A."/>
            <person name="Chaudhuri R.R."/>
            <person name="La Ragione R."/>
            <person name="Hildebrand F."/>
            <person name="Pallen M.J."/>
        </authorList>
    </citation>
    <scope>NUCLEOTIDE SEQUENCE</scope>
    <source>
        <strain evidence="4">ChiBcec1-1630</strain>
    </source>
</reference>
<dbReference type="PROSITE" id="PS51186">
    <property type="entry name" value="GNAT"/>
    <property type="match status" value="1"/>
</dbReference>
<keyword evidence="1" id="KW-0808">Transferase</keyword>
<evidence type="ECO:0000313" key="4">
    <source>
        <dbReference type="EMBL" id="HJC88952.1"/>
    </source>
</evidence>
<organism evidence="4 5">
    <name type="scientific">Candidatus Eisenbergiella intestinigallinarum</name>
    <dbReference type="NCBI Taxonomy" id="2838549"/>
    <lineage>
        <taxon>Bacteria</taxon>
        <taxon>Bacillati</taxon>
        <taxon>Bacillota</taxon>
        <taxon>Clostridia</taxon>
        <taxon>Lachnospirales</taxon>
        <taxon>Lachnospiraceae</taxon>
        <taxon>Eisenbergiella</taxon>
    </lineage>
</organism>
<evidence type="ECO:0000313" key="5">
    <source>
        <dbReference type="Proteomes" id="UP000823922"/>
    </source>
</evidence>
<accession>A0A9D2QNT7</accession>
<dbReference type="Pfam" id="PF00583">
    <property type="entry name" value="Acetyltransf_1"/>
    <property type="match status" value="1"/>
</dbReference>
<dbReference type="GO" id="GO:0016747">
    <property type="term" value="F:acyltransferase activity, transferring groups other than amino-acyl groups"/>
    <property type="evidence" value="ECO:0007669"/>
    <property type="project" value="InterPro"/>
</dbReference>
<feature type="domain" description="N-acetyltransferase" evidence="3">
    <location>
        <begin position="1"/>
        <end position="174"/>
    </location>
</feature>
<proteinExistence type="predicted"/>
<evidence type="ECO:0000259" key="3">
    <source>
        <dbReference type="PROSITE" id="PS51186"/>
    </source>
</evidence>
<gene>
    <name evidence="4" type="ORF">H9926_13165</name>
</gene>
<sequence>MPVRKAEEKDIDAVAAIYEKILTEEENGMCSSGWKRGIYPTRKTAETALAQKDLFVLEEDGRILAAMRLNQEQVPEYANVRWKYEASPERIMVMHTLVVDPDEKGRGCGGRMIRFYENYAYEQSCPHLRIDTNQKNTVARAMYRHLGYREAGITPCVFNGIEGVELVCLEKNLNANRKESG</sequence>
<reference evidence="4" key="2">
    <citation type="submission" date="2021-04" db="EMBL/GenBank/DDBJ databases">
        <authorList>
            <person name="Gilroy R."/>
        </authorList>
    </citation>
    <scope>NUCLEOTIDE SEQUENCE</scope>
    <source>
        <strain evidence="4">ChiBcec1-1630</strain>
    </source>
</reference>
<protein>
    <submittedName>
        <fullName evidence="4">GNAT family N-acetyltransferase</fullName>
    </submittedName>
</protein>
<dbReference type="PANTHER" id="PTHR43877">
    <property type="entry name" value="AMINOALKYLPHOSPHONATE N-ACETYLTRANSFERASE-RELATED-RELATED"/>
    <property type="match status" value="1"/>
</dbReference>
<dbReference type="CDD" id="cd04301">
    <property type="entry name" value="NAT_SF"/>
    <property type="match status" value="1"/>
</dbReference>
<name>A0A9D2QNT7_9FIRM</name>
<comment type="caution">
    <text evidence="4">The sequence shown here is derived from an EMBL/GenBank/DDBJ whole genome shotgun (WGS) entry which is preliminary data.</text>
</comment>
<evidence type="ECO:0000256" key="1">
    <source>
        <dbReference type="ARBA" id="ARBA00022679"/>
    </source>
</evidence>
<keyword evidence="2" id="KW-0012">Acyltransferase</keyword>
<dbReference type="Gene3D" id="3.40.630.30">
    <property type="match status" value="1"/>
</dbReference>
<dbReference type="InterPro" id="IPR016181">
    <property type="entry name" value="Acyl_CoA_acyltransferase"/>
</dbReference>
<evidence type="ECO:0000256" key="2">
    <source>
        <dbReference type="ARBA" id="ARBA00023315"/>
    </source>
</evidence>
<dbReference type="SUPFAM" id="SSF55729">
    <property type="entry name" value="Acyl-CoA N-acyltransferases (Nat)"/>
    <property type="match status" value="1"/>
</dbReference>
<dbReference type="Proteomes" id="UP000823922">
    <property type="component" value="Unassembled WGS sequence"/>
</dbReference>
<dbReference type="InterPro" id="IPR000182">
    <property type="entry name" value="GNAT_dom"/>
</dbReference>
<dbReference type="AlphaFoldDB" id="A0A9D2QNT7"/>
<dbReference type="EMBL" id="DWVS01000338">
    <property type="protein sequence ID" value="HJC88952.1"/>
    <property type="molecule type" value="Genomic_DNA"/>
</dbReference>